<keyword evidence="1" id="KW-1133">Transmembrane helix</keyword>
<feature type="transmembrane region" description="Helical" evidence="1">
    <location>
        <begin position="27"/>
        <end position="45"/>
    </location>
</feature>
<dbReference type="AlphaFoldDB" id="A0A1X6X0N7"/>
<keyword evidence="1" id="KW-0812">Transmembrane</keyword>
<evidence type="ECO:0000313" key="3">
    <source>
        <dbReference type="Proteomes" id="UP000195981"/>
    </source>
</evidence>
<feature type="transmembrane region" description="Helical" evidence="1">
    <location>
        <begin position="102"/>
        <end position="128"/>
    </location>
</feature>
<gene>
    <name evidence="2" type="ORF">FM110_06105</name>
</gene>
<evidence type="ECO:0000313" key="2">
    <source>
        <dbReference type="EMBL" id="SLM91089.1"/>
    </source>
</evidence>
<protein>
    <submittedName>
        <fullName evidence="2">ABC transporter, permease protein (Putative)</fullName>
    </submittedName>
</protein>
<dbReference type="OrthoDB" id="3225559at2"/>
<name>A0A1X6X0N7_9MICO</name>
<feature type="transmembrane region" description="Helical" evidence="1">
    <location>
        <begin position="302"/>
        <end position="323"/>
    </location>
</feature>
<keyword evidence="3" id="KW-1185">Reference proteome</keyword>
<dbReference type="EMBL" id="FWFG01000053">
    <property type="protein sequence ID" value="SLM91089.1"/>
    <property type="molecule type" value="Genomic_DNA"/>
</dbReference>
<evidence type="ECO:0000256" key="1">
    <source>
        <dbReference type="SAM" id="Phobius"/>
    </source>
</evidence>
<dbReference type="RefSeq" id="WP_087103640.1">
    <property type="nucleotide sequence ID" value="NZ_FWFG01000053.1"/>
</dbReference>
<feature type="transmembrane region" description="Helical" evidence="1">
    <location>
        <begin position="140"/>
        <end position="160"/>
    </location>
</feature>
<feature type="transmembrane region" description="Helical" evidence="1">
    <location>
        <begin position="205"/>
        <end position="227"/>
    </location>
</feature>
<feature type="transmembrane region" description="Helical" evidence="1">
    <location>
        <begin position="167"/>
        <end position="185"/>
    </location>
</feature>
<feature type="transmembrane region" description="Helical" evidence="1">
    <location>
        <begin position="247"/>
        <end position="264"/>
    </location>
</feature>
<sequence length="375" mass="39220">MAPTASPDPQLASHRPVPADPERAENLALLLAAAAAVVGAVIGLIRLQGTRPLTGTGSIGETASYAALGTAGIAFLIAARLITLPMHPWLRRLGWRRRLSNLLGLAVLHAMFAYLLTAVLFAVFATAFRGVALDPVAGTFWVAVACGIAVYVVVGSASALTTSSLSGLLMVFMVGGVLGSAMSAPDPHWWRHHFSWLGAEAGGSGLAFNLTLLLAGFTLVTIGDFLAHDLDIWAAHTGAERWRVRTVRGAMILLGLLLLAVALIPVDVSKTWHDMAAQGIVVVFAAAIVGFPLLFPRLSEGFRAATLVIVAALLVCVVLWKGIGYLNTTAFEMGSAAIVFTWLLLFVRSVTAAVGSLEQRGGADGTVAAGRADRT</sequence>
<proteinExistence type="predicted"/>
<feature type="transmembrane region" description="Helical" evidence="1">
    <location>
        <begin position="276"/>
        <end position="295"/>
    </location>
</feature>
<keyword evidence="1" id="KW-0472">Membrane</keyword>
<organism evidence="2 3">
    <name type="scientific">Brachybacterium nesterenkovii</name>
    <dbReference type="NCBI Taxonomy" id="47847"/>
    <lineage>
        <taxon>Bacteria</taxon>
        <taxon>Bacillati</taxon>
        <taxon>Actinomycetota</taxon>
        <taxon>Actinomycetes</taxon>
        <taxon>Micrococcales</taxon>
        <taxon>Dermabacteraceae</taxon>
        <taxon>Brachybacterium</taxon>
    </lineage>
</organism>
<feature type="transmembrane region" description="Helical" evidence="1">
    <location>
        <begin position="65"/>
        <end position="82"/>
    </location>
</feature>
<accession>A0A1X6X0N7</accession>
<feature type="transmembrane region" description="Helical" evidence="1">
    <location>
        <begin position="329"/>
        <end position="347"/>
    </location>
</feature>
<dbReference type="Proteomes" id="UP000195981">
    <property type="component" value="Unassembled WGS sequence"/>
</dbReference>
<reference evidence="2 3" key="1">
    <citation type="submission" date="2017-02" db="EMBL/GenBank/DDBJ databases">
        <authorList>
            <person name="Peterson S.W."/>
        </authorList>
    </citation>
    <scope>NUCLEOTIDE SEQUENCE [LARGE SCALE GENOMIC DNA]</scope>
    <source>
        <strain evidence="2 3">CIP104813</strain>
    </source>
</reference>